<feature type="binding site" evidence="10">
    <location>
        <position position="303"/>
    </location>
    <ligand>
        <name>substrate</name>
    </ligand>
</feature>
<sequence length="399" mass="43627">MRIGGITVNEILDSRGEKTIEVVIENGKQSYSTGLPSGKSKGKREATSLGAEHAKKVLEGGLKKELTLRDFGTISDLDKFLIEYDGTENKSKIGGDLSLGISVSLARALAGENGMELWEILREEFFGDVLRDDPPRVFSNMINGGAHADNNLDIQEYQIVGTLSGGVGQTADELVNLYKELGELLAKNYGSKNISLGDEEGYSLNFASNLEPLKILEEVLSKSGHKKEFTLGIDAAASSFYNSGLYEFEGKKLSAEDLGKTYEKYFKECNLLESVEDPFAEGDENGFKGIYKAYGKKKLLIGDDLTTTDVNRIEKFAKKLINGVIIKPNQIGTVTETCEAMTAARSTGIERIVSHRSGEVLDPFVIHFAKAAHAEGVKIGVPVKKERVSKFDELTKLYS</sequence>
<dbReference type="InterPro" id="IPR020809">
    <property type="entry name" value="Enolase_CS"/>
</dbReference>
<reference evidence="14 15" key="1">
    <citation type="journal article" date="2016" name="Nat. Commun.">
        <title>Thousands of microbial genomes shed light on interconnected biogeochemical processes in an aquifer system.</title>
        <authorList>
            <person name="Anantharaman K."/>
            <person name="Brown C.T."/>
            <person name="Hug L.A."/>
            <person name="Sharon I."/>
            <person name="Castelle C.J."/>
            <person name="Probst A.J."/>
            <person name="Thomas B.C."/>
            <person name="Singh A."/>
            <person name="Wilkins M.J."/>
            <person name="Karaoz U."/>
            <person name="Brodie E.L."/>
            <person name="Williams K.H."/>
            <person name="Hubbard S.S."/>
            <person name="Banfield J.F."/>
        </authorList>
    </citation>
    <scope>NUCLEOTIDE SEQUENCE [LARGE SCALE GENOMIC DNA]</scope>
</reference>
<dbReference type="Pfam" id="PF00113">
    <property type="entry name" value="Enolase_C"/>
    <property type="match status" value="1"/>
</dbReference>
<comment type="cofactor">
    <cofactor evidence="11">
        <name>Mg(2+)</name>
        <dbReference type="ChEBI" id="CHEBI:18420"/>
    </cofactor>
    <text evidence="11">Mg(2+) is required for catalysis and for stabilizing the dimer.</text>
</comment>
<keyword evidence="6 11" id="KW-0460">Magnesium</keyword>
<keyword evidence="5" id="KW-0964">Secreted</keyword>
<dbReference type="GO" id="GO:0000015">
    <property type="term" value="C:phosphopyruvate hydratase complex"/>
    <property type="evidence" value="ECO:0007669"/>
    <property type="project" value="InterPro"/>
</dbReference>
<dbReference type="AlphaFoldDB" id="A0A1G1Z742"/>
<dbReference type="GO" id="GO:0004634">
    <property type="term" value="F:phosphopyruvate hydratase activity"/>
    <property type="evidence" value="ECO:0007669"/>
    <property type="project" value="UniProtKB-EC"/>
</dbReference>
<keyword evidence="8" id="KW-0456">Lyase</keyword>
<evidence type="ECO:0000256" key="4">
    <source>
        <dbReference type="ARBA" id="ARBA00017068"/>
    </source>
</evidence>
<evidence type="ECO:0000259" key="13">
    <source>
        <dbReference type="SMART" id="SM01193"/>
    </source>
</evidence>
<feature type="binding site" evidence="11">
    <location>
        <position position="276"/>
    </location>
    <ligand>
        <name>Mg(2+)</name>
        <dbReference type="ChEBI" id="CHEBI:18420"/>
    </ligand>
</feature>
<evidence type="ECO:0000256" key="3">
    <source>
        <dbReference type="ARBA" id="ARBA00012058"/>
    </source>
</evidence>
<dbReference type="SUPFAM" id="SSF54826">
    <property type="entry name" value="Enolase N-terminal domain-like"/>
    <property type="match status" value="1"/>
</dbReference>
<dbReference type="Pfam" id="PF03952">
    <property type="entry name" value="Enolase_N"/>
    <property type="match status" value="1"/>
</dbReference>
<feature type="binding site" evidence="10">
    <location>
        <position position="276"/>
    </location>
    <ligand>
        <name>substrate</name>
    </ligand>
</feature>
<evidence type="ECO:0000313" key="15">
    <source>
        <dbReference type="Proteomes" id="UP000176544"/>
    </source>
</evidence>
<proteinExistence type="inferred from homology"/>
<evidence type="ECO:0000259" key="12">
    <source>
        <dbReference type="SMART" id="SM01192"/>
    </source>
</evidence>
<dbReference type="SMART" id="SM01192">
    <property type="entry name" value="Enolase_C"/>
    <property type="match status" value="1"/>
</dbReference>
<comment type="caution">
    <text evidence="14">The sequence shown here is derived from an EMBL/GenBank/DDBJ whole genome shotgun (WGS) entry which is preliminary data.</text>
</comment>
<feature type="binding site" evidence="10">
    <location>
        <position position="378"/>
    </location>
    <ligand>
        <name>substrate</name>
    </ligand>
</feature>
<evidence type="ECO:0000256" key="5">
    <source>
        <dbReference type="ARBA" id="ARBA00022525"/>
    </source>
</evidence>
<evidence type="ECO:0000256" key="1">
    <source>
        <dbReference type="ARBA" id="ARBA00005031"/>
    </source>
</evidence>
<evidence type="ECO:0000256" key="9">
    <source>
        <dbReference type="PIRSR" id="PIRSR001400-1"/>
    </source>
</evidence>
<dbReference type="GO" id="GO:0000287">
    <property type="term" value="F:magnesium ion binding"/>
    <property type="evidence" value="ECO:0007669"/>
    <property type="project" value="InterPro"/>
</dbReference>
<dbReference type="PIRSF" id="PIRSF001400">
    <property type="entry name" value="Enolase"/>
    <property type="match status" value="1"/>
</dbReference>
<dbReference type="GO" id="GO:0006096">
    <property type="term" value="P:glycolytic process"/>
    <property type="evidence" value="ECO:0007669"/>
    <property type="project" value="UniProtKB-UniPathway"/>
</dbReference>
<dbReference type="UniPathway" id="UPA00109">
    <property type="reaction ID" value="UER00187"/>
</dbReference>
<dbReference type="SUPFAM" id="SSF51604">
    <property type="entry name" value="Enolase C-terminal domain-like"/>
    <property type="match status" value="1"/>
</dbReference>
<dbReference type="InterPro" id="IPR020811">
    <property type="entry name" value="Enolase_N"/>
</dbReference>
<dbReference type="InterPro" id="IPR000941">
    <property type="entry name" value="Enolase"/>
</dbReference>
<feature type="domain" description="Enolase N-terminal" evidence="13">
    <location>
        <begin position="3"/>
        <end position="121"/>
    </location>
</feature>
<dbReference type="PROSITE" id="PS00164">
    <property type="entry name" value="ENOLASE"/>
    <property type="match status" value="1"/>
</dbReference>
<dbReference type="InterPro" id="IPR020810">
    <property type="entry name" value="Enolase_C"/>
</dbReference>
<evidence type="ECO:0000256" key="7">
    <source>
        <dbReference type="ARBA" id="ARBA00023152"/>
    </source>
</evidence>
<dbReference type="PANTHER" id="PTHR11902">
    <property type="entry name" value="ENOLASE"/>
    <property type="match status" value="1"/>
</dbReference>
<evidence type="ECO:0000256" key="10">
    <source>
        <dbReference type="PIRSR" id="PIRSR001400-2"/>
    </source>
</evidence>
<dbReference type="STRING" id="1797692.A3I33_02555"/>
<evidence type="ECO:0000256" key="8">
    <source>
        <dbReference type="ARBA" id="ARBA00023239"/>
    </source>
</evidence>
<dbReference type="InterPro" id="IPR036849">
    <property type="entry name" value="Enolase-like_C_sf"/>
</dbReference>
<name>A0A1G1Z742_9BACT</name>
<dbReference type="EC" id="4.2.1.11" evidence="3"/>
<feature type="binding site" evidence="10">
    <location>
        <position position="156"/>
    </location>
    <ligand>
        <name>substrate</name>
    </ligand>
</feature>
<keyword evidence="7" id="KW-0324">Glycolysis</keyword>
<comment type="similarity">
    <text evidence="2">Belongs to the enolase family.</text>
</comment>
<evidence type="ECO:0000256" key="11">
    <source>
        <dbReference type="PIRSR" id="PIRSR001400-3"/>
    </source>
</evidence>
<feature type="binding site" evidence="11">
    <location>
        <position position="303"/>
    </location>
    <ligand>
        <name>Mg(2+)</name>
        <dbReference type="ChEBI" id="CHEBI:18420"/>
    </ligand>
</feature>
<comment type="pathway">
    <text evidence="1">Carbohydrate degradation; glycolysis; pyruvate from D-glyceraldehyde 3-phosphate: step 4/5.</text>
</comment>
<evidence type="ECO:0000256" key="2">
    <source>
        <dbReference type="ARBA" id="ARBA00009604"/>
    </source>
</evidence>
<gene>
    <name evidence="14" type="ORF">A3I33_02555</name>
</gene>
<evidence type="ECO:0000256" key="6">
    <source>
        <dbReference type="ARBA" id="ARBA00022842"/>
    </source>
</evidence>
<dbReference type="PANTHER" id="PTHR11902:SF1">
    <property type="entry name" value="ENOLASE"/>
    <property type="match status" value="1"/>
</dbReference>
<feature type="binding site" evidence="10">
    <location>
        <position position="147"/>
    </location>
    <ligand>
        <name>substrate</name>
    </ligand>
</feature>
<protein>
    <recommendedName>
        <fullName evidence="4">Enolase</fullName>
        <ecNumber evidence="3">4.2.1.11</ecNumber>
    </recommendedName>
</protein>
<dbReference type="SMART" id="SM01193">
    <property type="entry name" value="Enolase_N"/>
    <property type="match status" value="1"/>
</dbReference>
<evidence type="ECO:0000313" key="14">
    <source>
        <dbReference type="EMBL" id="OGY60451.1"/>
    </source>
</evidence>
<dbReference type="Proteomes" id="UP000176544">
    <property type="component" value="Unassembled WGS sequence"/>
</dbReference>
<organism evidence="14 15">
    <name type="scientific">Candidatus Colwellbacteria bacterium RIFCSPLOWO2_02_FULL_45_11</name>
    <dbReference type="NCBI Taxonomy" id="1797692"/>
    <lineage>
        <taxon>Bacteria</taxon>
        <taxon>Candidatus Colwelliibacteriota</taxon>
    </lineage>
</organism>
<feature type="active site" description="Proton donor" evidence="9">
    <location>
        <position position="199"/>
    </location>
</feature>
<dbReference type="Gene3D" id="3.30.390.10">
    <property type="entry name" value="Enolase-like, N-terminal domain"/>
    <property type="match status" value="1"/>
</dbReference>
<feature type="active site" description="Proton acceptor" evidence="9">
    <location>
        <position position="327"/>
    </location>
</feature>
<dbReference type="EMBL" id="MHJA01000032">
    <property type="protein sequence ID" value="OGY60451.1"/>
    <property type="molecule type" value="Genomic_DNA"/>
</dbReference>
<feature type="domain" description="Enolase C-terminal TIM barrel" evidence="12">
    <location>
        <begin position="135"/>
        <end position="399"/>
    </location>
</feature>
<accession>A0A1G1Z742</accession>
<dbReference type="PRINTS" id="PR00148">
    <property type="entry name" value="ENOLASE"/>
</dbReference>
<dbReference type="InterPro" id="IPR029017">
    <property type="entry name" value="Enolase-like_N"/>
</dbReference>
<feature type="binding site" evidence="11">
    <location>
        <position position="234"/>
    </location>
    <ligand>
        <name>Mg(2+)</name>
        <dbReference type="ChEBI" id="CHEBI:18420"/>
    </ligand>
</feature>
<dbReference type="Gene3D" id="3.20.20.120">
    <property type="entry name" value="Enolase-like C-terminal domain"/>
    <property type="match status" value="1"/>
</dbReference>
<keyword evidence="11" id="KW-0479">Metal-binding</keyword>
<feature type="binding site" evidence="10">
    <location>
        <begin position="354"/>
        <end position="357"/>
    </location>
    <ligand>
        <name>substrate</name>
    </ligand>
</feature>